<dbReference type="InterPro" id="IPR011010">
    <property type="entry name" value="DNA_brk_join_enz"/>
</dbReference>
<feature type="domain" description="Tyr recombinase" evidence="5">
    <location>
        <begin position="119"/>
        <end position="304"/>
    </location>
</feature>
<dbReference type="GO" id="GO:0006310">
    <property type="term" value="P:DNA recombination"/>
    <property type="evidence" value="ECO:0007669"/>
    <property type="project" value="UniProtKB-KW"/>
</dbReference>
<dbReference type="Proteomes" id="UP000501058">
    <property type="component" value="Chromosome"/>
</dbReference>
<evidence type="ECO:0000256" key="4">
    <source>
        <dbReference type="PROSITE-ProRule" id="PRU01248"/>
    </source>
</evidence>
<dbReference type="PROSITE" id="PS51898">
    <property type="entry name" value="TYR_RECOMBINASE"/>
    <property type="match status" value="1"/>
</dbReference>
<evidence type="ECO:0000256" key="1">
    <source>
        <dbReference type="ARBA" id="ARBA00022908"/>
    </source>
</evidence>
<evidence type="ECO:0000313" key="7">
    <source>
        <dbReference type="EMBL" id="QIK71252.1"/>
    </source>
</evidence>
<dbReference type="RefSeq" id="WP_166231486.1">
    <property type="nucleotide sequence ID" value="NZ_CP049865.1"/>
</dbReference>
<dbReference type="InterPro" id="IPR004107">
    <property type="entry name" value="Integrase_SAM-like_N"/>
</dbReference>
<organism evidence="7 8">
    <name type="scientific">Propioniciclava coleopterorum</name>
    <dbReference type="NCBI Taxonomy" id="2714937"/>
    <lineage>
        <taxon>Bacteria</taxon>
        <taxon>Bacillati</taxon>
        <taxon>Actinomycetota</taxon>
        <taxon>Actinomycetes</taxon>
        <taxon>Propionibacteriales</taxon>
        <taxon>Propionibacteriaceae</taxon>
        <taxon>Propioniciclava</taxon>
    </lineage>
</organism>
<dbReference type="PANTHER" id="PTHR30349:SF81">
    <property type="entry name" value="TYROSINE RECOMBINASE XERC"/>
    <property type="match status" value="1"/>
</dbReference>
<evidence type="ECO:0000256" key="2">
    <source>
        <dbReference type="ARBA" id="ARBA00023125"/>
    </source>
</evidence>
<dbReference type="EMBL" id="CP049865">
    <property type="protein sequence ID" value="QIK71252.1"/>
    <property type="molecule type" value="Genomic_DNA"/>
</dbReference>
<keyword evidence="8" id="KW-1185">Reference proteome</keyword>
<keyword evidence="2 4" id="KW-0238">DNA-binding</keyword>
<protein>
    <submittedName>
        <fullName evidence="7">Tyrosine-type recombinase/integrase</fullName>
    </submittedName>
</protein>
<dbReference type="GO" id="GO:0003677">
    <property type="term" value="F:DNA binding"/>
    <property type="evidence" value="ECO:0007669"/>
    <property type="project" value="UniProtKB-UniRule"/>
</dbReference>
<dbReference type="PANTHER" id="PTHR30349">
    <property type="entry name" value="PHAGE INTEGRASE-RELATED"/>
    <property type="match status" value="1"/>
</dbReference>
<dbReference type="GO" id="GO:0015074">
    <property type="term" value="P:DNA integration"/>
    <property type="evidence" value="ECO:0007669"/>
    <property type="project" value="UniProtKB-KW"/>
</dbReference>
<dbReference type="InterPro" id="IPR010998">
    <property type="entry name" value="Integrase_recombinase_N"/>
</dbReference>
<dbReference type="SUPFAM" id="SSF56349">
    <property type="entry name" value="DNA breaking-rejoining enzymes"/>
    <property type="match status" value="1"/>
</dbReference>
<name>A0A6G7Y369_9ACTN</name>
<sequence>MSDLAPLLQRFFTDKLDGQMNASVHTKAAYADTFRLLLTYAHQRTGTAPSALRLADLDADMIGGFLQHLEDKRGNSASTRNARRAALRSFFTYASYRAPGAIATISQVLAIPAKRTKTTIVSFLTRTEAEALIAAPDTTTWTGRRDRLLLHLGIQTGLRVSELIGLRVVDVEIGPHSQLRCLGKGRKHRVIPLQKPAVRLLNAWLAESGTTPTAPLFPTSRGTPLSRAAVAKLLARHVTVASGRCPSLRGKNVTPHTLRHTCAMMLLHAGIDTASIALWLGHATIQTTQAYLHADLELKRRSLDRLAPIGDHPPARYQASDALIAFLTDR</sequence>
<dbReference type="InterPro" id="IPR013762">
    <property type="entry name" value="Integrase-like_cat_sf"/>
</dbReference>
<dbReference type="Gene3D" id="1.10.443.10">
    <property type="entry name" value="Intergrase catalytic core"/>
    <property type="match status" value="1"/>
</dbReference>
<evidence type="ECO:0000259" key="5">
    <source>
        <dbReference type="PROSITE" id="PS51898"/>
    </source>
</evidence>
<dbReference type="KEGG" id="prv:G7070_01810"/>
<keyword evidence="3" id="KW-0233">DNA recombination</keyword>
<gene>
    <name evidence="7" type="ORF">G7070_01810</name>
</gene>
<evidence type="ECO:0000313" key="8">
    <source>
        <dbReference type="Proteomes" id="UP000501058"/>
    </source>
</evidence>
<dbReference type="InterPro" id="IPR044068">
    <property type="entry name" value="CB"/>
</dbReference>
<dbReference type="InterPro" id="IPR002104">
    <property type="entry name" value="Integrase_catalytic"/>
</dbReference>
<dbReference type="InterPro" id="IPR050090">
    <property type="entry name" value="Tyrosine_recombinase_XerCD"/>
</dbReference>
<proteinExistence type="predicted"/>
<feature type="domain" description="Core-binding (CB)" evidence="6">
    <location>
        <begin position="2"/>
        <end position="95"/>
    </location>
</feature>
<reference evidence="7 8" key="1">
    <citation type="submission" date="2020-03" db="EMBL/GenBank/DDBJ databases">
        <title>Propioniciclava sp. nov., isolated from Hydrophilus acuminatus.</title>
        <authorList>
            <person name="Hyun D.-W."/>
            <person name="Bae J.-W."/>
        </authorList>
    </citation>
    <scope>NUCLEOTIDE SEQUENCE [LARGE SCALE GENOMIC DNA]</scope>
    <source>
        <strain evidence="7 8">HDW11</strain>
    </source>
</reference>
<dbReference type="Gene3D" id="1.10.150.130">
    <property type="match status" value="1"/>
</dbReference>
<dbReference type="AlphaFoldDB" id="A0A6G7Y369"/>
<accession>A0A6G7Y369</accession>
<dbReference type="PROSITE" id="PS51900">
    <property type="entry name" value="CB"/>
    <property type="match status" value="1"/>
</dbReference>
<evidence type="ECO:0000259" key="6">
    <source>
        <dbReference type="PROSITE" id="PS51900"/>
    </source>
</evidence>
<keyword evidence="1" id="KW-0229">DNA integration</keyword>
<dbReference type="Pfam" id="PF00589">
    <property type="entry name" value="Phage_integrase"/>
    <property type="match status" value="1"/>
</dbReference>
<evidence type="ECO:0000256" key="3">
    <source>
        <dbReference type="ARBA" id="ARBA00023172"/>
    </source>
</evidence>
<dbReference type="Pfam" id="PF02899">
    <property type="entry name" value="Phage_int_SAM_1"/>
    <property type="match status" value="1"/>
</dbReference>